<dbReference type="EMBL" id="BBIO01000008">
    <property type="protein sequence ID" value="GAK45295.1"/>
    <property type="molecule type" value="Genomic_DNA"/>
</dbReference>
<gene>
    <name evidence="2" type="ORF">M2A_1794</name>
</gene>
<feature type="domain" description="DUF547" evidence="1">
    <location>
        <begin position="101"/>
        <end position="215"/>
    </location>
</feature>
<protein>
    <submittedName>
        <fullName evidence="2">Conserved protein</fullName>
    </submittedName>
</protein>
<sequence length="293" mass="33009">MRKTRYFPYGRLSGALMALFTAIILLAAPVRAEEAWEEWTAFEETSQMSVDHGPWAKLLKKYVKSRKKGPNLVDYAGLKANEADKAALDAYVAGLEAITVSELNRDEQYAYWANLYNALTVKVVTEHYPVKSIKDIGISPGFFSSGPWKAKLLTIEGRKVSLDDIEHRILRPIWKDPRTHYVLNCASIGCPDLPVKPLDPAKLDAQLDAAAKAYIGAERGARFEEGRLILSSIYDWYGSDFGGKPAAIIAHLKEFAPATLKAKLEETRRIYDYEYDWSLNEWRGDEDEKGANE</sequence>
<dbReference type="eggNOG" id="COG0398">
    <property type="taxonomic scope" value="Bacteria"/>
</dbReference>
<dbReference type="PANTHER" id="PTHR46361:SF3">
    <property type="entry name" value="ELECTRON CARRIER_ PROTEIN DISULFIDE OXIDOREDUCTASE"/>
    <property type="match status" value="1"/>
</dbReference>
<dbReference type="STRING" id="1333998.M2A_1794"/>
<accession>A0A081BB77</accession>
<reference evidence="2 3" key="1">
    <citation type="submission" date="2014-07" db="EMBL/GenBank/DDBJ databases">
        <title>Tepidicaulis marinum gen. nov., sp. nov., a novel marine bacterium denitrifying nitrate to nitrous oxide strictly under microaerobic conditions.</title>
        <authorList>
            <person name="Takeuchi M."/>
            <person name="Yamagishi T."/>
            <person name="Kamagata Y."/>
            <person name="Oshima K."/>
            <person name="Hattori M."/>
            <person name="Katayama T."/>
            <person name="Hanada S."/>
            <person name="Tamaki H."/>
            <person name="Marumo K."/>
            <person name="Maeda H."/>
            <person name="Nedachi M."/>
            <person name="Iwasaki W."/>
            <person name="Suwa Y."/>
            <person name="Sakata S."/>
        </authorList>
    </citation>
    <scope>NUCLEOTIDE SEQUENCE [LARGE SCALE GENOMIC DNA]</scope>
    <source>
        <strain evidence="2 3">MA2</strain>
    </source>
</reference>
<keyword evidence="3" id="KW-1185">Reference proteome</keyword>
<comment type="caution">
    <text evidence="2">The sequence shown here is derived from an EMBL/GenBank/DDBJ whole genome shotgun (WGS) entry which is preliminary data.</text>
</comment>
<dbReference type="Proteomes" id="UP000028702">
    <property type="component" value="Unassembled WGS sequence"/>
</dbReference>
<dbReference type="InterPro" id="IPR006869">
    <property type="entry name" value="DUF547"/>
</dbReference>
<dbReference type="Pfam" id="PF04784">
    <property type="entry name" value="DUF547"/>
    <property type="match status" value="1"/>
</dbReference>
<evidence type="ECO:0000313" key="3">
    <source>
        <dbReference type="Proteomes" id="UP000028702"/>
    </source>
</evidence>
<dbReference type="RefSeq" id="WP_045446060.1">
    <property type="nucleotide sequence ID" value="NZ_BBIO01000008.1"/>
</dbReference>
<evidence type="ECO:0000313" key="2">
    <source>
        <dbReference type="EMBL" id="GAK45295.1"/>
    </source>
</evidence>
<dbReference type="AlphaFoldDB" id="A0A081BB77"/>
<organism evidence="2 3">
    <name type="scientific">Tepidicaulis marinus</name>
    <dbReference type="NCBI Taxonomy" id="1333998"/>
    <lineage>
        <taxon>Bacteria</taxon>
        <taxon>Pseudomonadati</taxon>
        <taxon>Pseudomonadota</taxon>
        <taxon>Alphaproteobacteria</taxon>
        <taxon>Hyphomicrobiales</taxon>
        <taxon>Parvibaculaceae</taxon>
        <taxon>Tepidicaulis</taxon>
    </lineage>
</organism>
<evidence type="ECO:0000259" key="1">
    <source>
        <dbReference type="Pfam" id="PF04784"/>
    </source>
</evidence>
<name>A0A081BB77_9HYPH</name>
<proteinExistence type="predicted"/>
<dbReference type="PANTHER" id="PTHR46361">
    <property type="entry name" value="ELECTRON CARRIER/ PROTEIN DISULFIDE OXIDOREDUCTASE"/>
    <property type="match status" value="1"/>
</dbReference>